<evidence type="ECO:0000259" key="4">
    <source>
        <dbReference type="PROSITE" id="PS50932"/>
    </source>
</evidence>
<dbReference type="Pfam" id="PF13377">
    <property type="entry name" value="Peripla_BP_3"/>
    <property type="match status" value="1"/>
</dbReference>
<dbReference type="InterPro" id="IPR028082">
    <property type="entry name" value="Peripla_BP_I"/>
</dbReference>
<dbReference type="GO" id="GO:0003700">
    <property type="term" value="F:DNA-binding transcription factor activity"/>
    <property type="evidence" value="ECO:0007669"/>
    <property type="project" value="TreeGrafter"/>
</dbReference>
<sequence>MLRRHDRNHEGVALTANDLTQRRGRAATIADVAKLAGVATSTVSRALSNPARVNHVTRQRIEEAVGQLGYVPSAQARSLTSGRTGVVGVLVPDIANPFYFDLIRGAQRQLRAAGYAQLLLDTEESHEIESSMVELMLKNADGVVLAASRLDDETLTAAAARQPLVTINRDVPDVPTVILDTPEGMRQTVVHLRSLGHTRAVFVAGPSGSWSSARRWEALLAAGEELGVEMTMIGPWAPTAAAGSAAADAVIASSATAAVVFNDLLAIGMLGRLQERGVRVPLDLSVVGCDDIFGASFCNPPLTTVSAPIEEAGRVAVTMLLSQLGSAGGSRSRTVLPTYLTTRESSGPAPT</sequence>
<dbReference type="PROSITE" id="PS50932">
    <property type="entry name" value="HTH_LACI_2"/>
    <property type="match status" value="1"/>
</dbReference>
<gene>
    <name evidence="5" type="ORF">KC207_00155</name>
</gene>
<dbReference type="CDD" id="cd01392">
    <property type="entry name" value="HTH_LacI"/>
    <property type="match status" value="1"/>
</dbReference>
<dbReference type="PANTHER" id="PTHR30146">
    <property type="entry name" value="LACI-RELATED TRANSCRIPTIONAL REPRESSOR"/>
    <property type="match status" value="1"/>
</dbReference>
<dbReference type="SMART" id="SM00354">
    <property type="entry name" value="HTH_LACI"/>
    <property type="match status" value="1"/>
</dbReference>
<dbReference type="SUPFAM" id="SSF47413">
    <property type="entry name" value="lambda repressor-like DNA-binding domains"/>
    <property type="match status" value="1"/>
</dbReference>
<name>A0A941D4T5_9MICO</name>
<evidence type="ECO:0000256" key="3">
    <source>
        <dbReference type="ARBA" id="ARBA00023163"/>
    </source>
</evidence>
<feature type="domain" description="HTH lacI-type" evidence="4">
    <location>
        <begin position="27"/>
        <end position="81"/>
    </location>
</feature>
<dbReference type="Gene3D" id="3.40.50.2300">
    <property type="match status" value="2"/>
</dbReference>
<dbReference type="InterPro" id="IPR046335">
    <property type="entry name" value="LacI/GalR-like_sensor"/>
</dbReference>
<dbReference type="Gene3D" id="1.10.260.40">
    <property type="entry name" value="lambda repressor-like DNA-binding domains"/>
    <property type="match status" value="1"/>
</dbReference>
<protein>
    <submittedName>
        <fullName evidence="5">LacI family DNA-binding transcriptional regulator</fullName>
    </submittedName>
</protein>
<evidence type="ECO:0000256" key="1">
    <source>
        <dbReference type="ARBA" id="ARBA00023015"/>
    </source>
</evidence>
<dbReference type="PANTHER" id="PTHR30146:SF138">
    <property type="entry name" value="TRANSCRIPTIONAL REGULATORY PROTEIN"/>
    <property type="match status" value="1"/>
</dbReference>
<accession>A0A941D4T5</accession>
<evidence type="ECO:0000256" key="2">
    <source>
        <dbReference type="ARBA" id="ARBA00023125"/>
    </source>
</evidence>
<dbReference type="InterPro" id="IPR000843">
    <property type="entry name" value="HTH_LacI"/>
</dbReference>
<comment type="caution">
    <text evidence="5">The sequence shown here is derived from an EMBL/GenBank/DDBJ whole genome shotgun (WGS) entry which is preliminary data.</text>
</comment>
<dbReference type="AlphaFoldDB" id="A0A941D4T5"/>
<keyword evidence="6" id="KW-1185">Reference proteome</keyword>
<dbReference type="EMBL" id="JAGSNF010000001">
    <property type="protein sequence ID" value="MBR7741706.1"/>
    <property type="molecule type" value="Genomic_DNA"/>
</dbReference>
<evidence type="ECO:0000313" key="5">
    <source>
        <dbReference type="EMBL" id="MBR7741706.1"/>
    </source>
</evidence>
<reference evidence="5" key="1">
    <citation type="submission" date="2021-04" db="EMBL/GenBank/DDBJ databases">
        <title>Phycicoccus avicenniae sp. nov., a novel endophytic actinomycetes isolated from branch of Avicennia mariana.</title>
        <authorList>
            <person name="Tuo L."/>
        </authorList>
    </citation>
    <scope>NUCLEOTIDE SEQUENCE</scope>
    <source>
        <strain evidence="5">BSK3Z-2</strain>
    </source>
</reference>
<dbReference type="GO" id="GO:0000976">
    <property type="term" value="F:transcription cis-regulatory region binding"/>
    <property type="evidence" value="ECO:0007669"/>
    <property type="project" value="TreeGrafter"/>
</dbReference>
<keyword evidence="1" id="KW-0805">Transcription regulation</keyword>
<dbReference type="Proteomes" id="UP000677016">
    <property type="component" value="Unassembled WGS sequence"/>
</dbReference>
<evidence type="ECO:0000313" key="6">
    <source>
        <dbReference type="Proteomes" id="UP000677016"/>
    </source>
</evidence>
<keyword evidence="2 5" id="KW-0238">DNA-binding</keyword>
<dbReference type="SUPFAM" id="SSF53822">
    <property type="entry name" value="Periplasmic binding protein-like I"/>
    <property type="match status" value="1"/>
</dbReference>
<keyword evidence="3" id="KW-0804">Transcription</keyword>
<proteinExistence type="predicted"/>
<dbReference type="InterPro" id="IPR010982">
    <property type="entry name" value="Lambda_DNA-bd_dom_sf"/>
</dbReference>
<organism evidence="5 6">
    <name type="scientific">Phycicoccus avicenniae</name>
    <dbReference type="NCBI Taxonomy" id="2828860"/>
    <lineage>
        <taxon>Bacteria</taxon>
        <taxon>Bacillati</taxon>
        <taxon>Actinomycetota</taxon>
        <taxon>Actinomycetes</taxon>
        <taxon>Micrococcales</taxon>
        <taxon>Intrasporangiaceae</taxon>
        <taxon>Phycicoccus</taxon>
    </lineage>
</organism>
<dbReference type="CDD" id="cd06267">
    <property type="entry name" value="PBP1_LacI_sugar_binding-like"/>
    <property type="match status" value="1"/>
</dbReference>
<dbReference type="Pfam" id="PF00356">
    <property type="entry name" value="LacI"/>
    <property type="match status" value="1"/>
</dbReference>